<dbReference type="RefSeq" id="WP_018082880.1">
    <property type="nucleotide sequence ID" value="NZ_AQWM01000020.1"/>
</dbReference>
<keyword evidence="2" id="KW-1185">Reference proteome</keyword>
<sequence length="168" mass="19851">MEKHFYDLPVYRLSEEKYYELANQELDARDQKQQAILAPHPVPDSYRSRIEQHRYDKYGPWRFNEILGYIRLFFLGSQIRGEYFSAEKQQNRLSRSGKVFTYRTLKLAPEITIYPLDAMSDADIYAAVQAYISDCKKELTRERVIDDSLLEAIAPFVKWRELILGLGE</sequence>
<dbReference type="OrthoDB" id="6121514at2"/>
<proteinExistence type="predicted"/>
<dbReference type="AlphaFoldDB" id="V4PXE1"/>
<accession>V4PXE1</accession>
<organism evidence="1 2">
    <name type="scientific">Asticcacaulis benevestitus DSM 16100 = ATCC BAA-896</name>
    <dbReference type="NCBI Taxonomy" id="1121022"/>
    <lineage>
        <taxon>Bacteria</taxon>
        <taxon>Pseudomonadati</taxon>
        <taxon>Pseudomonadota</taxon>
        <taxon>Alphaproteobacteria</taxon>
        <taxon>Caulobacterales</taxon>
        <taxon>Caulobacteraceae</taxon>
        <taxon>Asticcacaulis</taxon>
    </lineage>
</organism>
<evidence type="ECO:0000313" key="2">
    <source>
        <dbReference type="Proteomes" id="UP000017837"/>
    </source>
</evidence>
<protein>
    <submittedName>
        <fullName evidence="1">Uncharacterized protein</fullName>
    </submittedName>
</protein>
<gene>
    <name evidence="1" type="ORF">ABENE_12795</name>
</gene>
<comment type="caution">
    <text evidence="1">The sequence shown here is derived from an EMBL/GenBank/DDBJ whole genome shotgun (WGS) entry which is preliminary data.</text>
</comment>
<dbReference type="PATRIC" id="fig|1121022.4.peg.2598"/>
<name>V4PXE1_9CAUL</name>
<dbReference type="Proteomes" id="UP000017837">
    <property type="component" value="Unassembled WGS sequence"/>
</dbReference>
<evidence type="ECO:0000313" key="1">
    <source>
        <dbReference type="EMBL" id="ESQ90250.1"/>
    </source>
</evidence>
<dbReference type="EMBL" id="AWGB01000025">
    <property type="protein sequence ID" value="ESQ90250.1"/>
    <property type="molecule type" value="Genomic_DNA"/>
</dbReference>
<reference evidence="1 2" key="1">
    <citation type="journal article" date="2014" name="Nature">
        <title>Sequential evolution of bacterial morphology by co-option of a developmental regulator.</title>
        <authorList>
            <person name="Jiang C."/>
            <person name="Brown P.J."/>
            <person name="Ducret A."/>
            <person name="Brun Y.V."/>
        </authorList>
    </citation>
    <scope>NUCLEOTIDE SEQUENCE [LARGE SCALE GENOMIC DNA]</scope>
    <source>
        <strain evidence="1 2">DSM 16100</strain>
    </source>
</reference>